<comment type="caution">
    <text evidence="2">The sequence shown here is derived from an EMBL/GenBank/DDBJ whole genome shotgun (WGS) entry which is preliminary data.</text>
</comment>
<accession>A0AAW4ZLI7</accession>
<sequence>MEKYRDQKVRVIYLNLSIVFLFILFLVAFFPLGAYFFTFVAVSVIAISKIDNQIKKSSLFFLTLFFLLVSIVINEVSIQRFINGNDDFTTYYNNYLSLLNGNMSDIFYFGGGFEVGLPLISLFLTKIINGPYPYVTQIFFIFLFFLSMCVLVEKNTIFRNDNKYLLLIWALLLFKITSMLTIERQAVSSFFVLLAIFSFSNTKKGLFLIIGSLFHLSAVVVYFLVNMILRVKTFKSAFGIILLCLIFLVFSSVLLQFLYNLFPNEKLGYVVYFINNHEYIINEFVKSTKQILYVLPLLIFAIVFKIKGHNWNLLPSLFLFVSLMLILSILPGVPTRIFMPIIFFLYGFYYYDFFCSFNQKNQVLIIIAFSLLFTIYKVIIPGYYLRYPMVETYPFYYVSDFYQSQGNVQRSELPESIIINNENKL</sequence>
<name>A0AAW4ZLI7_PHOPO</name>
<dbReference type="EMBL" id="WMCP01000002">
    <property type="protein sequence ID" value="MCF2300796.1"/>
    <property type="molecule type" value="Genomic_DNA"/>
</dbReference>
<proteinExistence type="predicted"/>
<feature type="transmembrane region" description="Helical" evidence="1">
    <location>
        <begin position="237"/>
        <end position="259"/>
    </location>
</feature>
<feature type="transmembrane region" description="Helical" evidence="1">
    <location>
        <begin position="363"/>
        <end position="385"/>
    </location>
</feature>
<gene>
    <name evidence="2" type="ORF">GLP33_03530</name>
</gene>
<evidence type="ECO:0000256" key="1">
    <source>
        <dbReference type="SAM" id="Phobius"/>
    </source>
</evidence>
<feature type="transmembrane region" description="Helical" evidence="1">
    <location>
        <begin position="12"/>
        <end position="37"/>
    </location>
</feature>
<evidence type="ECO:0008006" key="4">
    <source>
        <dbReference type="Google" id="ProtNLM"/>
    </source>
</evidence>
<feature type="transmembrane region" description="Helical" evidence="1">
    <location>
        <begin position="164"/>
        <end position="182"/>
    </location>
</feature>
<evidence type="ECO:0000313" key="3">
    <source>
        <dbReference type="Proteomes" id="UP000813876"/>
    </source>
</evidence>
<evidence type="ECO:0000313" key="2">
    <source>
        <dbReference type="EMBL" id="MCF2300796.1"/>
    </source>
</evidence>
<reference evidence="2" key="1">
    <citation type="submission" date="2019-11" db="EMBL/GenBank/DDBJ databases">
        <title>Comparative genomics of photobacteria reveal adaptation to distinct habitats.</title>
        <authorList>
            <person name="Fuertes-Perez S."/>
            <person name="Hilgarth M."/>
            <person name="Vogel R.F."/>
        </authorList>
    </citation>
    <scope>NUCLEOTIDE SEQUENCE</scope>
    <source>
        <strain evidence="2">TMW2.2145</strain>
    </source>
</reference>
<feature type="transmembrane region" description="Helical" evidence="1">
    <location>
        <begin position="134"/>
        <end position="152"/>
    </location>
</feature>
<dbReference type="Proteomes" id="UP000813876">
    <property type="component" value="Unassembled WGS sequence"/>
</dbReference>
<dbReference type="Pfam" id="PF14897">
    <property type="entry name" value="EpsG"/>
    <property type="match status" value="1"/>
</dbReference>
<feature type="transmembrane region" description="Helical" evidence="1">
    <location>
        <begin position="57"/>
        <end position="76"/>
    </location>
</feature>
<keyword evidence="1" id="KW-0812">Transmembrane</keyword>
<organism evidence="2 3">
    <name type="scientific">Photobacterium phosphoreum</name>
    <dbReference type="NCBI Taxonomy" id="659"/>
    <lineage>
        <taxon>Bacteria</taxon>
        <taxon>Pseudomonadati</taxon>
        <taxon>Pseudomonadota</taxon>
        <taxon>Gammaproteobacteria</taxon>
        <taxon>Vibrionales</taxon>
        <taxon>Vibrionaceae</taxon>
        <taxon>Photobacterium</taxon>
    </lineage>
</organism>
<dbReference type="AlphaFoldDB" id="A0AAW4ZLI7"/>
<dbReference type="InterPro" id="IPR049458">
    <property type="entry name" value="EpsG-like"/>
</dbReference>
<feature type="transmembrane region" description="Helical" evidence="1">
    <location>
        <begin position="106"/>
        <end position="128"/>
    </location>
</feature>
<feature type="transmembrane region" description="Helical" evidence="1">
    <location>
        <begin position="206"/>
        <end position="225"/>
    </location>
</feature>
<keyword evidence="1" id="KW-0472">Membrane</keyword>
<feature type="transmembrane region" description="Helical" evidence="1">
    <location>
        <begin position="290"/>
        <end position="306"/>
    </location>
</feature>
<feature type="transmembrane region" description="Helical" evidence="1">
    <location>
        <begin position="313"/>
        <end position="331"/>
    </location>
</feature>
<protein>
    <recommendedName>
        <fullName evidence="4">EpsG family protein</fullName>
    </recommendedName>
</protein>
<feature type="transmembrane region" description="Helical" evidence="1">
    <location>
        <begin position="337"/>
        <end position="354"/>
    </location>
</feature>
<keyword evidence="1" id="KW-1133">Transmembrane helix</keyword>